<name>A0ABD0XZ63_9HEMI</name>
<gene>
    <name evidence="3" type="ORF">AAG570_005445</name>
</gene>
<evidence type="ECO:0000313" key="3">
    <source>
        <dbReference type="EMBL" id="KAL1115950.1"/>
    </source>
</evidence>
<feature type="region of interest" description="Disordered" evidence="2">
    <location>
        <begin position="1"/>
        <end position="26"/>
    </location>
</feature>
<comment type="caution">
    <text evidence="3">The sequence shown here is derived from an EMBL/GenBank/DDBJ whole genome shotgun (WGS) entry which is preliminary data.</text>
</comment>
<organism evidence="3 4">
    <name type="scientific">Ranatra chinensis</name>
    <dbReference type="NCBI Taxonomy" id="642074"/>
    <lineage>
        <taxon>Eukaryota</taxon>
        <taxon>Metazoa</taxon>
        <taxon>Ecdysozoa</taxon>
        <taxon>Arthropoda</taxon>
        <taxon>Hexapoda</taxon>
        <taxon>Insecta</taxon>
        <taxon>Pterygota</taxon>
        <taxon>Neoptera</taxon>
        <taxon>Paraneoptera</taxon>
        <taxon>Hemiptera</taxon>
        <taxon>Heteroptera</taxon>
        <taxon>Panheteroptera</taxon>
        <taxon>Nepomorpha</taxon>
        <taxon>Nepidae</taxon>
        <taxon>Ranatrinae</taxon>
        <taxon>Ranatra</taxon>
    </lineage>
</organism>
<dbReference type="InterPro" id="IPR037863">
    <property type="entry name" value="RHOGAP6/36"/>
</dbReference>
<dbReference type="AlphaFoldDB" id="A0ABD0XZ63"/>
<dbReference type="EMBL" id="JBFDAA010000018">
    <property type="protein sequence ID" value="KAL1115950.1"/>
    <property type="molecule type" value="Genomic_DNA"/>
</dbReference>
<sequence>MGIRRNRFGPMNSEQGTWIKPQPTLDTRGATRSFQTYKFSGELWQGGCRWTNVAGRVVTLADTSLPQLTELERLVLQKVALAKLQALNLGVNIKIPSESCGAAVVQKPKRRAYLLKRKAITTSVFDTSRKDDKDKGTLEYFAIYLY</sequence>
<dbReference type="PANTHER" id="PTHR12635">
    <property type="entry name" value="RHO-GTPASE-ACTIVATING PROTEIN 6 FAMILY MEMBER"/>
    <property type="match status" value="1"/>
</dbReference>
<protein>
    <submittedName>
        <fullName evidence="3">Uncharacterized protein</fullName>
    </submittedName>
</protein>
<proteinExistence type="predicted"/>
<dbReference type="Proteomes" id="UP001558652">
    <property type="component" value="Unassembled WGS sequence"/>
</dbReference>
<evidence type="ECO:0000313" key="4">
    <source>
        <dbReference type="Proteomes" id="UP001558652"/>
    </source>
</evidence>
<dbReference type="PANTHER" id="PTHR12635:SF7">
    <property type="entry name" value="RHO GTPASE ACTIVATING PROTEIN 6-RELATED"/>
    <property type="match status" value="1"/>
</dbReference>
<dbReference type="GO" id="GO:0005096">
    <property type="term" value="F:GTPase activator activity"/>
    <property type="evidence" value="ECO:0007669"/>
    <property type="project" value="UniProtKB-KW"/>
</dbReference>
<keyword evidence="1" id="KW-0343">GTPase activation</keyword>
<accession>A0ABD0XZ63</accession>
<evidence type="ECO:0000256" key="1">
    <source>
        <dbReference type="ARBA" id="ARBA00022468"/>
    </source>
</evidence>
<reference evidence="3 4" key="1">
    <citation type="submission" date="2024-07" db="EMBL/GenBank/DDBJ databases">
        <title>Chromosome-level genome assembly of the water stick insect Ranatra chinensis (Heteroptera: Nepidae).</title>
        <authorList>
            <person name="Liu X."/>
        </authorList>
    </citation>
    <scope>NUCLEOTIDE SEQUENCE [LARGE SCALE GENOMIC DNA]</scope>
    <source>
        <strain evidence="3">Cailab_2021Rc</strain>
        <tissue evidence="3">Muscle</tissue>
    </source>
</reference>
<keyword evidence="4" id="KW-1185">Reference proteome</keyword>
<evidence type="ECO:0000256" key="2">
    <source>
        <dbReference type="SAM" id="MobiDB-lite"/>
    </source>
</evidence>